<evidence type="ECO:0000313" key="8">
    <source>
        <dbReference type="Proteomes" id="UP000252172"/>
    </source>
</evidence>
<feature type="domain" description="Helicase C-terminal" evidence="6">
    <location>
        <begin position="419"/>
        <end position="572"/>
    </location>
</feature>
<dbReference type="SMART" id="SM00487">
    <property type="entry name" value="DEXDc"/>
    <property type="match status" value="1"/>
</dbReference>
<sequence>MVLLLNKTDKHNDLICYLLNFEHQAIAMKLGLIEESDIAITEDRLYQAIGVIDYYSRNSDEESKQIVIVLSSILYTYKQNHWTGLNQFLVIVLSRIGFAPSAIMVDENYNNENNTFSALHSFISQISTTLNQLKNEIFINNQLYLLTDFQKSIWDISTESKFLGISAPTSAGKSFVILLKCIDNIIKRGGNIVYVVPTLSLINQVVNDFHDKLKEFSLDHYEILTTYNENRNSNIIYVLTPERAISAYNENDKPFGDVNSFIVDEIQNIERLENEKDERSKILFDSLIELSFSYSPDLIIFSGPRVTGLKSLGFDIFQEVNSNELSAISSPVTNFTYSILKKGNKYFFKQYSQINNDCSLIEIQNTDYLKIGGKQYDDKYLSYLSIIINKLGVDSTNIIFSPTSGTARKIAIELANKNAIANSKLSLEDLIKYVSNTVHPNYDLCKTLNNGIAYHHGKVPSHIRNVLEFAIKEKMIDTIVCTTTLMQGVNLPAQNVIMRNGYLSTRSIQGEMPKLTNYEISNLRGRAGRLLKDFVGRTFVLDENAFDNQTEKQGDLFKDENKDLQSGYGKIFTSNKSNITDAVFNNMSNENLRSDVGKDSKFLITYIRYNILKHGMNCVKRLNSVGIDFTNEDIKFIKDELEKELEVPSTICLKNRYIDPLVINDIYLNINSFIIPTNINENNLSHHFFKLVGQIKSKYPNYYSNYFDGDLSESFFYTVSHWMREKPLNKILSGDYFNDSNNIDSKIDTIQKKICFDLTSMLKPFYSIKNSESSILSCIEMGGYKSLTLQLISLNIPREVALILSETIFSKLNINIQSLDDAFVKAYIKSNINDIDFWNRIQLQHLL</sequence>
<comment type="caution">
    <text evidence="7">The sequence shown here is derived from an EMBL/GenBank/DDBJ whole genome shotgun (WGS) entry which is preliminary data.</text>
</comment>
<dbReference type="PANTHER" id="PTHR47961:SF6">
    <property type="entry name" value="DNA-DIRECTED DNA POLYMERASE"/>
    <property type="match status" value="1"/>
</dbReference>
<dbReference type="Gene3D" id="3.40.50.300">
    <property type="entry name" value="P-loop containing nucleotide triphosphate hydrolases"/>
    <property type="match status" value="2"/>
</dbReference>
<evidence type="ECO:0000256" key="2">
    <source>
        <dbReference type="ARBA" id="ARBA00022801"/>
    </source>
</evidence>
<evidence type="ECO:0000259" key="6">
    <source>
        <dbReference type="PROSITE" id="PS51194"/>
    </source>
</evidence>
<dbReference type="GO" id="GO:0016787">
    <property type="term" value="F:hydrolase activity"/>
    <property type="evidence" value="ECO:0007669"/>
    <property type="project" value="UniProtKB-KW"/>
</dbReference>
<reference evidence="7 8" key="1">
    <citation type="submission" date="2018-07" db="EMBL/GenBank/DDBJ databases">
        <title>Chryseobacterium lacus sp. nov., isolated from lake water.</title>
        <authorList>
            <person name="Li C.-M."/>
        </authorList>
    </citation>
    <scope>NUCLEOTIDE SEQUENCE [LARGE SCALE GENOMIC DNA]</scope>
    <source>
        <strain evidence="7 8">YLOS41</strain>
    </source>
</reference>
<dbReference type="OrthoDB" id="9815222at2"/>
<evidence type="ECO:0000256" key="3">
    <source>
        <dbReference type="ARBA" id="ARBA00022806"/>
    </source>
</evidence>
<dbReference type="InterPro" id="IPR011545">
    <property type="entry name" value="DEAD/DEAH_box_helicase_dom"/>
</dbReference>
<dbReference type="SUPFAM" id="SSF52540">
    <property type="entry name" value="P-loop containing nucleoside triphosphate hydrolases"/>
    <property type="match status" value="1"/>
</dbReference>
<dbReference type="AlphaFoldDB" id="A0A368MYQ9"/>
<dbReference type="PROSITE" id="PS51192">
    <property type="entry name" value="HELICASE_ATP_BIND_1"/>
    <property type="match status" value="1"/>
</dbReference>
<accession>A0A368MYQ9</accession>
<evidence type="ECO:0000259" key="5">
    <source>
        <dbReference type="PROSITE" id="PS51192"/>
    </source>
</evidence>
<dbReference type="EMBL" id="QPIE01000004">
    <property type="protein sequence ID" value="RCU43060.1"/>
    <property type="molecule type" value="Genomic_DNA"/>
</dbReference>
<keyword evidence="1" id="KW-0547">Nucleotide-binding</keyword>
<dbReference type="InterPro" id="IPR001650">
    <property type="entry name" value="Helicase_C-like"/>
</dbReference>
<proteinExistence type="predicted"/>
<dbReference type="InterPro" id="IPR050474">
    <property type="entry name" value="Hel308_SKI2-like"/>
</dbReference>
<keyword evidence="4" id="KW-0067">ATP-binding</keyword>
<dbReference type="GO" id="GO:0005524">
    <property type="term" value="F:ATP binding"/>
    <property type="evidence" value="ECO:0007669"/>
    <property type="project" value="UniProtKB-KW"/>
</dbReference>
<dbReference type="PANTHER" id="PTHR47961">
    <property type="entry name" value="DNA POLYMERASE THETA, PUTATIVE (AFU_ORTHOLOGUE AFUA_1G05260)-RELATED"/>
    <property type="match status" value="1"/>
</dbReference>
<dbReference type="PROSITE" id="PS51194">
    <property type="entry name" value="HELICASE_CTER"/>
    <property type="match status" value="1"/>
</dbReference>
<dbReference type="Proteomes" id="UP000252172">
    <property type="component" value="Unassembled WGS sequence"/>
</dbReference>
<keyword evidence="2" id="KW-0378">Hydrolase</keyword>
<dbReference type="Pfam" id="PF00270">
    <property type="entry name" value="DEAD"/>
    <property type="match status" value="1"/>
</dbReference>
<feature type="domain" description="Helicase ATP-binding" evidence="5">
    <location>
        <begin position="154"/>
        <end position="323"/>
    </location>
</feature>
<dbReference type="RefSeq" id="WP_114303647.1">
    <property type="nucleotide sequence ID" value="NZ_QPIE01000004.1"/>
</dbReference>
<evidence type="ECO:0000256" key="4">
    <source>
        <dbReference type="ARBA" id="ARBA00022840"/>
    </source>
</evidence>
<dbReference type="GO" id="GO:0003676">
    <property type="term" value="F:nucleic acid binding"/>
    <property type="evidence" value="ECO:0007669"/>
    <property type="project" value="InterPro"/>
</dbReference>
<organism evidence="7 8">
    <name type="scientific">Chryseobacterium lacus</name>
    <dbReference type="NCBI Taxonomy" id="2058346"/>
    <lineage>
        <taxon>Bacteria</taxon>
        <taxon>Pseudomonadati</taxon>
        <taxon>Bacteroidota</taxon>
        <taxon>Flavobacteriia</taxon>
        <taxon>Flavobacteriales</taxon>
        <taxon>Weeksellaceae</taxon>
        <taxon>Chryseobacterium group</taxon>
        <taxon>Chryseobacterium</taxon>
    </lineage>
</organism>
<keyword evidence="8" id="KW-1185">Reference proteome</keyword>
<protein>
    <recommendedName>
        <fullName evidence="9">DEAD/DEAH box helicase</fullName>
    </recommendedName>
</protein>
<gene>
    <name evidence="7" type="ORF">DQ356_06410</name>
</gene>
<dbReference type="SMART" id="SM00490">
    <property type="entry name" value="HELICc"/>
    <property type="match status" value="1"/>
</dbReference>
<keyword evidence="3" id="KW-0347">Helicase</keyword>
<evidence type="ECO:0008006" key="9">
    <source>
        <dbReference type="Google" id="ProtNLM"/>
    </source>
</evidence>
<dbReference type="GO" id="GO:0004386">
    <property type="term" value="F:helicase activity"/>
    <property type="evidence" value="ECO:0007669"/>
    <property type="project" value="UniProtKB-KW"/>
</dbReference>
<evidence type="ECO:0000256" key="1">
    <source>
        <dbReference type="ARBA" id="ARBA00022741"/>
    </source>
</evidence>
<dbReference type="InterPro" id="IPR027417">
    <property type="entry name" value="P-loop_NTPase"/>
</dbReference>
<name>A0A368MYQ9_9FLAO</name>
<evidence type="ECO:0000313" key="7">
    <source>
        <dbReference type="EMBL" id="RCU43060.1"/>
    </source>
</evidence>
<dbReference type="InterPro" id="IPR014001">
    <property type="entry name" value="Helicase_ATP-bd"/>
</dbReference>